<feature type="transmembrane region" description="Helical" evidence="1">
    <location>
        <begin position="34"/>
        <end position="55"/>
    </location>
</feature>
<evidence type="ECO:0000313" key="3">
    <source>
        <dbReference type="Proteomes" id="UP000554766"/>
    </source>
</evidence>
<accession>A0A7L4PCW4</accession>
<proteinExistence type="predicted"/>
<dbReference type="RefSeq" id="WP_128622128.1">
    <property type="nucleotide sequence ID" value="NZ_JAAVJF010000003.1"/>
</dbReference>
<reference evidence="2 3" key="1">
    <citation type="journal article" date="2020" name="Nat. Commun.">
        <title>The structures of two archaeal type IV pili illuminate evolutionary relationships.</title>
        <authorList>
            <person name="Wang F."/>
            <person name="Baquero D.P."/>
            <person name="Su Z."/>
            <person name="Beltran L.C."/>
            <person name="Prangishvili D."/>
            <person name="Krupovic M."/>
            <person name="Egelman E.H."/>
        </authorList>
    </citation>
    <scope>NUCLEOTIDE SEQUENCE [LARGE SCALE GENOMIC DNA]</scope>
    <source>
        <strain evidence="2 3">2GA</strain>
    </source>
</reference>
<sequence length="70" mass="7188">MKGAVLMVLSLVAVALGGLALVSTLSKPSLDSIILARDLAISATAVATGIVAPLLHRKFTEDSEEKVSNN</sequence>
<keyword evidence="1" id="KW-0472">Membrane</keyword>
<gene>
    <name evidence="2" type="ORF">HC235_08075</name>
</gene>
<dbReference type="EMBL" id="JAAVJF010000003">
    <property type="protein sequence ID" value="NYR15890.1"/>
    <property type="molecule type" value="Genomic_DNA"/>
</dbReference>
<dbReference type="Proteomes" id="UP000554766">
    <property type="component" value="Unassembled WGS sequence"/>
</dbReference>
<dbReference type="GeneID" id="5054427"/>
<evidence type="ECO:0000313" key="2">
    <source>
        <dbReference type="EMBL" id="NYR15890.1"/>
    </source>
</evidence>
<protein>
    <submittedName>
        <fullName evidence="2">Uncharacterized protein</fullName>
    </submittedName>
</protein>
<comment type="caution">
    <text evidence="2">The sequence shown here is derived from an EMBL/GenBank/DDBJ whole genome shotgun (WGS) entry which is preliminary data.</text>
</comment>
<organism evidence="2 3">
    <name type="scientific">Pyrobaculum arsenaticum</name>
    <dbReference type="NCBI Taxonomy" id="121277"/>
    <lineage>
        <taxon>Archaea</taxon>
        <taxon>Thermoproteota</taxon>
        <taxon>Thermoprotei</taxon>
        <taxon>Thermoproteales</taxon>
        <taxon>Thermoproteaceae</taxon>
        <taxon>Pyrobaculum</taxon>
    </lineage>
</organism>
<keyword evidence="3" id="KW-1185">Reference proteome</keyword>
<name>A0A7L4PCW4_9CREN</name>
<keyword evidence="1" id="KW-0812">Transmembrane</keyword>
<dbReference type="AlphaFoldDB" id="A0A7L4PCW4"/>
<evidence type="ECO:0000256" key="1">
    <source>
        <dbReference type="SAM" id="Phobius"/>
    </source>
</evidence>
<keyword evidence="1" id="KW-1133">Transmembrane helix</keyword>